<sequence length="415" mass="44841">MNRYATYMPESLRRLSSLVAALSPREHGFAYFDPDAARAQLQAQQHRAQRSQKLRRSRGYGRLSGWIIPAKDLSDVAGMPTTLGNRSRTYMATETDPFLLRCLRQGAIIPGKTLAPELGLTAYTEPVGLPHPDNPTLPGHTPGGSSGGAAVMVARGLVRAAHASDGGGSIRIPAACTGIVGYKPPHDTGNANPVAQGFLAGTLTDSAYVNNVTVPARVPRLRVGVLIEPVHAEVEVSEHMLSAVDRAASALSKAGHDVMMVRRPYGDAPFAAFHDILSLRSVKVTGEASPLVSWLRDRGSRIGEHRKEAVITEFMSVKSQVLRAWDVDVLLSPMLAFDPPPIGYFRAMSPESDFYAQTQWTPWATMFNMAGLGALVFPFENIRTPIHVGALRVSPAQLFGVAATLYGDSDRRITL</sequence>
<accession>A0A6H9XRV5</accession>
<evidence type="ECO:0000313" key="5">
    <source>
        <dbReference type="EMBL" id="SPW23701.1"/>
    </source>
</evidence>
<feature type="domain" description="Amidase" evidence="4">
    <location>
        <begin position="27"/>
        <end position="187"/>
    </location>
</feature>
<gene>
    <name evidence="5" type="primary">amdA</name>
    <name evidence="5" type="ORF">NCTC10254_00058</name>
</gene>
<proteinExistence type="inferred from homology"/>
<protein>
    <recommendedName>
        <fullName evidence="3">amidase</fullName>
        <ecNumber evidence="3">3.5.1.4</ecNumber>
    </recommendedName>
</protein>
<dbReference type="EC" id="3.5.1.4" evidence="3"/>
<dbReference type="PANTHER" id="PTHR11895">
    <property type="entry name" value="TRANSAMIDASE"/>
    <property type="match status" value="1"/>
</dbReference>
<name>A0A6H9XRV5_9CORY</name>
<dbReference type="PANTHER" id="PTHR11895:SF7">
    <property type="entry name" value="GLUTAMYL-TRNA(GLN) AMIDOTRANSFERASE SUBUNIT A, MITOCHONDRIAL"/>
    <property type="match status" value="1"/>
</dbReference>
<dbReference type="InterPro" id="IPR036928">
    <property type="entry name" value="AS_sf"/>
</dbReference>
<comment type="caution">
    <text evidence="5">The sequence shown here is derived from an EMBL/GenBank/DDBJ whole genome shotgun (WGS) entry which is preliminary data.</text>
</comment>
<evidence type="ECO:0000256" key="3">
    <source>
        <dbReference type="ARBA" id="ARBA00012922"/>
    </source>
</evidence>
<evidence type="ECO:0000313" key="6">
    <source>
        <dbReference type="Proteomes" id="UP000249886"/>
    </source>
</evidence>
<feature type="domain" description="Amidase" evidence="4">
    <location>
        <begin position="220"/>
        <end position="382"/>
    </location>
</feature>
<evidence type="ECO:0000256" key="1">
    <source>
        <dbReference type="ARBA" id="ARBA00001311"/>
    </source>
</evidence>
<dbReference type="Proteomes" id="UP000249886">
    <property type="component" value="Unassembled WGS sequence"/>
</dbReference>
<dbReference type="PROSITE" id="PS00571">
    <property type="entry name" value="AMIDASES"/>
    <property type="match status" value="1"/>
</dbReference>
<dbReference type="GO" id="GO:0004040">
    <property type="term" value="F:amidase activity"/>
    <property type="evidence" value="ECO:0007669"/>
    <property type="project" value="UniProtKB-EC"/>
</dbReference>
<dbReference type="SUPFAM" id="SSF75304">
    <property type="entry name" value="Amidase signature (AS) enzymes"/>
    <property type="match status" value="1"/>
</dbReference>
<dbReference type="InterPro" id="IPR020556">
    <property type="entry name" value="Amidase_CS"/>
</dbReference>
<evidence type="ECO:0000259" key="4">
    <source>
        <dbReference type="Pfam" id="PF01425"/>
    </source>
</evidence>
<dbReference type="Pfam" id="PF01425">
    <property type="entry name" value="Amidase"/>
    <property type="match status" value="2"/>
</dbReference>
<dbReference type="Gene3D" id="3.90.1300.10">
    <property type="entry name" value="Amidase signature (AS) domain"/>
    <property type="match status" value="1"/>
</dbReference>
<organism evidence="5 6">
    <name type="scientific">Corynebacterium matruchotii</name>
    <dbReference type="NCBI Taxonomy" id="43768"/>
    <lineage>
        <taxon>Bacteria</taxon>
        <taxon>Bacillati</taxon>
        <taxon>Actinomycetota</taxon>
        <taxon>Actinomycetes</taxon>
        <taxon>Mycobacteriales</taxon>
        <taxon>Corynebacteriaceae</taxon>
        <taxon>Corynebacterium</taxon>
    </lineage>
</organism>
<comment type="catalytic activity">
    <reaction evidence="1">
        <text>a monocarboxylic acid amide + H2O = a monocarboxylate + NH4(+)</text>
        <dbReference type="Rhea" id="RHEA:12020"/>
        <dbReference type="ChEBI" id="CHEBI:15377"/>
        <dbReference type="ChEBI" id="CHEBI:28938"/>
        <dbReference type="ChEBI" id="CHEBI:35757"/>
        <dbReference type="ChEBI" id="CHEBI:83628"/>
        <dbReference type="EC" id="3.5.1.4"/>
    </reaction>
</comment>
<keyword evidence="5" id="KW-0378">Hydrolase</keyword>
<dbReference type="EMBL" id="UARK01000001">
    <property type="protein sequence ID" value="SPW23701.1"/>
    <property type="molecule type" value="Genomic_DNA"/>
</dbReference>
<comment type="similarity">
    <text evidence="2">Belongs to the amidase family.</text>
</comment>
<dbReference type="InterPro" id="IPR000120">
    <property type="entry name" value="Amidase"/>
</dbReference>
<reference evidence="5 6" key="1">
    <citation type="submission" date="2018-06" db="EMBL/GenBank/DDBJ databases">
        <authorList>
            <consortium name="Pathogen Informatics"/>
            <person name="Doyle S."/>
        </authorList>
    </citation>
    <scope>NUCLEOTIDE SEQUENCE [LARGE SCALE GENOMIC DNA]</scope>
    <source>
        <strain evidence="5 6">NCTC10254</strain>
    </source>
</reference>
<evidence type="ECO:0000256" key="2">
    <source>
        <dbReference type="ARBA" id="ARBA00009199"/>
    </source>
</evidence>
<dbReference type="InterPro" id="IPR023631">
    <property type="entry name" value="Amidase_dom"/>
</dbReference>
<dbReference type="AlphaFoldDB" id="A0A6H9XRV5"/>